<gene>
    <name evidence="3" type="ORF">PHLGIDRAFT_121499</name>
</gene>
<evidence type="ECO:0000313" key="3">
    <source>
        <dbReference type="EMBL" id="KIP03533.1"/>
    </source>
</evidence>
<evidence type="ECO:0000313" key="4">
    <source>
        <dbReference type="Proteomes" id="UP000053257"/>
    </source>
</evidence>
<keyword evidence="2" id="KW-1133">Transmembrane helix</keyword>
<protein>
    <submittedName>
        <fullName evidence="3">Uncharacterized protein</fullName>
    </submittedName>
</protein>
<name>A0A0C3PDU4_PHLG1</name>
<keyword evidence="2" id="KW-0472">Membrane</keyword>
<feature type="region of interest" description="Disordered" evidence="1">
    <location>
        <begin position="202"/>
        <end position="285"/>
    </location>
</feature>
<dbReference type="EMBL" id="KN840611">
    <property type="protein sequence ID" value="KIP03533.1"/>
    <property type="molecule type" value="Genomic_DNA"/>
</dbReference>
<sequence>MPIPLPYTVISGTHAIPRSMGFWSVLWEICGSTLIINWSKRKRTMDTRSVEPDGCITDDDVDDDLIYVDAESESDGDLGSDDLDGEAGTKSMHAGTPTTLLVDSDGYAADDDVGDDLNYEDDSGSDSNSESDGDSGSDDSDGEANTKSDAPKPPAGAGTPTTVDGTPLNRISRLFPAWKQHRSQRVLLHTLVQCLTVLHGQTTAGSKGQPGEYDWGMSPVVGSGSTQQTRNTTEAVPPRRAPGHAQHDDAEPSATGTDEEPGPGSTTKRKRGAGADFPPSKQRRL</sequence>
<accession>A0A0C3PDU4</accession>
<keyword evidence="4" id="KW-1185">Reference proteome</keyword>
<evidence type="ECO:0000256" key="2">
    <source>
        <dbReference type="SAM" id="Phobius"/>
    </source>
</evidence>
<feature type="compositionally biased region" description="Polar residues" evidence="1">
    <location>
        <begin position="223"/>
        <end position="234"/>
    </location>
</feature>
<feature type="region of interest" description="Disordered" evidence="1">
    <location>
        <begin position="70"/>
        <end position="168"/>
    </location>
</feature>
<keyword evidence="2" id="KW-0812">Transmembrane</keyword>
<proteinExistence type="predicted"/>
<feature type="transmembrane region" description="Helical" evidence="2">
    <location>
        <begin position="20"/>
        <end position="38"/>
    </location>
</feature>
<evidence type="ECO:0000256" key="1">
    <source>
        <dbReference type="SAM" id="MobiDB-lite"/>
    </source>
</evidence>
<reference evidence="3 4" key="1">
    <citation type="journal article" date="2014" name="PLoS Genet.">
        <title>Analysis of the Phlebiopsis gigantea genome, transcriptome and secretome provides insight into its pioneer colonization strategies of wood.</title>
        <authorList>
            <person name="Hori C."/>
            <person name="Ishida T."/>
            <person name="Igarashi K."/>
            <person name="Samejima M."/>
            <person name="Suzuki H."/>
            <person name="Master E."/>
            <person name="Ferreira P."/>
            <person name="Ruiz-Duenas F.J."/>
            <person name="Held B."/>
            <person name="Canessa P."/>
            <person name="Larrondo L.F."/>
            <person name="Schmoll M."/>
            <person name="Druzhinina I.S."/>
            <person name="Kubicek C.P."/>
            <person name="Gaskell J.A."/>
            <person name="Kersten P."/>
            <person name="St John F."/>
            <person name="Glasner J."/>
            <person name="Sabat G."/>
            <person name="Splinter BonDurant S."/>
            <person name="Syed K."/>
            <person name="Yadav J."/>
            <person name="Mgbeahuruike A.C."/>
            <person name="Kovalchuk A."/>
            <person name="Asiegbu F.O."/>
            <person name="Lackner G."/>
            <person name="Hoffmeister D."/>
            <person name="Rencoret J."/>
            <person name="Gutierrez A."/>
            <person name="Sun H."/>
            <person name="Lindquist E."/>
            <person name="Barry K."/>
            <person name="Riley R."/>
            <person name="Grigoriev I.V."/>
            <person name="Henrissat B."/>
            <person name="Kues U."/>
            <person name="Berka R.M."/>
            <person name="Martinez A.T."/>
            <person name="Covert S.F."/>
            <person name="Blanchette R.A."/>
            <person name="Cullen D."/>
        </authorList>
    </citation>
    <scope>NUCLEOTIDE SEQUENCE [LARGE SCALE GENOMIC DNA]</scope>
    <source>
        <strain evidence="3 4">11061_1 CR5-6</strain>
    </source>
</reference>
<dbReference type="AlphaFoldDB" id="A0A0C3PDU4"/>
<dbReference type="HOGENOM" id="CLU_976995_0_0_1"/>
<organism evidence="3 4">
    <name type="scientific">Phlebiopsis gigantea (strain 11061_1 CR5-6)</name>
    <name type="common">White-rot fungus</name>
    <name type="synonym">Peniophora gigantea</name>
    <dbReference type="NCBI Taxonomy" id="745531"/>
    <lineage>
        <taxon>Eukaryota</taxon>
        <taxon>Fungi</taxon>
        <taxon>Dikarya</taxon>
        <taxon>Basidiomycota</taxon>
        <taxon>Agaricomycotina</taxon>
        <taxon>Agaricomycetes</taxon>
        <taxon>Polyporales</taxon>
        <taxon>Phanerochaetaceae</taxon>
        <taxon>Phlebiopsis</taxon>
    </lineage>
</organism>
<feature type="compositionally biased region" description="Acidic residues" evidence="1">
    <location>
        <begin position="70"/>
        <end position="85"/>
    </location>
</feature>
<feature type="compositionally biased region" description="Low complexity" evidence="1">
    <location>
        <begin position="155"/>
        <end position="167"/>
    </location>
</feature>
<feature type="compositionally biased region" description="Acidic residues" evidence="1">
    <location>
        <begin position="108"/>
        <end position="142"/>
    </location>
</feature>
<dbReference type="Proteomes" id="UP000053257">
    <property type="component" value="Unassembled WGS sequence"/>
</dbReference>